<sequence>MQTKHIQHFRFLQIALVLVGVLYIGYHLVEKQIIQHEHWKSRLAAQYDKDFTLRQNRAHIIDRHGIHLAVSTRAYSIYGIGSEIENHRDTASLIAQALGMPDYGPIYQRIAGATGFFWIARNVDPAVASQVADLRGVGLLEGERRFYPAGKLLAKVLGFTGVDVQGLEGIEHRFDRQLQGEEVRVAIHRDARRREIMLEPMSRNQETTKPPLQLSIDSRLQTFAHHTIKTYLEENNARNITIVAMNPHNGEILSMYSWPSFDPNNYSNYPRQAWRNEAVSSTFEPGSTIKLITYAAALQSNSVTLADIFYGEQGEYREGNRRIRDVSPLGWASVAESFRRSSNIITSKIAAEIPEETFYEYLRLFGMGQATGVELSGESQGLLRPPAQWSRLSRTSLAMGYEVSANALQMVRAYSAVANGGYLVRPTMIRDGNQDAEAKRILTPETASTMRQLLKGAVEQGTGRNAALEHFVISGKTGTAQKLDPEHGYSRDRHFASFIGFFPYDKPQVVMGVFVDEPDGGIYQGGAVAAPIFRDIAEKYISFYGLIPDKKGSGS</sequence>
<dbReference type="InterPro" id="IPR012338">
    <property type="entry name" value="Beta-lactam/transpept-like"/>
</dbReference>
<dbReference type="Gene3D" id="3.90.1310.10">
    <property type="entry name" value="Penicillin-binding protein 2a (Domain 2)"/>
    <property type="match status" value="1"/>
</dbReference>
<dbReference type="InterPro" id="IPR050515">
    <property type="entry name" value="Beta-lactam/transpept"/>
</dbReference>
<evidence type="ECO:0000313" key="7">
    <source>
        <dbReference type="EMBL" id="MBB5021969.1"/>
    </source>
</evidence>
<dbReference type="EMBL" id="JACHID010000007">
    <property type="protein sequence ID" value="MBB5021969.1"/>
    <property type="molecule type" value="Genomic_DNA"/>
</dbReference>
<keyword evidence="4" id="KW-1133">Transmembrane helix</keyword>
<keyword evidence="3 4" id="KW-0472">Membrane</keyword>
<evidence type="ECO:0000256" key="1">
    <source>
        <dbReference type="ARBA" id="ARBA00004370"/>
    </source>
</evidence>
<organism evidence="7 8">
    <name type="scientific">Desulfurispira natronophila</name>
    <dbReference type="NCBI Taxonomy" id="682562"/>
    <lineage>
        <taxon>Bacteria</taxon>
        <taxon>Pseudomonadati</taxon>
        <taxon>Chrysiogenota</taxon>
        <taxon>Chrysiogenia</taxon>
        <taxon>Chrysiogenales</taxon>
        <taxon>Chrysiogenaceae</taxon>
        <taxon>Desulfurispira</taxon>
    </lineage>
</organism>
<dbReference type="GO" id="GO:0008658">
    <property type="term" value="F:penicillin binding"/>
    <property type="evidence" value="ECO:0007669"/>
    <property type="project" value="InterPro"/>
</dbReference>
<dbReference type="InterPro" id="IPR036138">
    <property type="entry name" value="PBP_dimer_sf"/>
</dbReference>
<evidence type="ECO:0000313" key="8">
    <source>
        <dbReference type="Proteomes" id="UP000528322"/>
    </source>
</evidence>
<accession>A0A7W7Y4V3</accession>
<evidence type="ECO:0000256" key="3">
    <source>
        <dbReference type="ARBA" id="ARBA00023136"/>
    </source>
</evidence>
<evidence type="ECO:0000256" key="4">
    <source>
        <dbReference type="SAM" id="Phobius"/>
    </source>
</evidence>
<evidence type="ECO:0000256" key="2">
    <source>
        <dbReference type="ARBA" id="ARBA00022645"/>
    </source>
</evidence>
<comment type="subcellular location">
    <subcellularLocation>
        <location evidence="1">Membrane</location>
    </subcellularLocation>
</comment>
<keyword evidence="4" id="KW-0812">Transmembrane</keyword>
<keyword evidence="2" id="KW-0645">Protease</keyword>
<dbReference type="Pfam" id="PF00905">
    <property type="entry name" value="Transpeptidase"/>
    <property type="match status" value="1"/>
</dbReference>
<dbReference type="InterPro" id="IPR001460">
    <property type="entry name" value="PCN-bd_Tpept"/>
</dbReference>
<dbReference type="GO" id="GO:0071555">
    <property type="term" value="P:cell wall organization"/>
    <property type="evidence" value="ECO:0007669"/>
    <property type="project" value="TreeGrafter"/>
</dbReference>
<proteinExistence type="predicted"/>
<keyword evidence="7" id="KW-0132">Cell division</keyword>
<keyword evidence="8" id="KW-1185">Reference proteome</keyword>
<feature type="domain" description="Penicillin-binding protein transpeptidase" evidence="5">
    <location>
        <begin position="241"/>
        <end position="537"/>
    </location>
</feature>
<dbReference type="PANTHER" id="PTHR30627">
    <property type="entry name" value="PEPTIDOGLYCAN D,D-TRANSPEPTIDASE"/>
    <property type="match status" value="1"/>
</dbReference>
<keyword evidence="2" id="KW-0378">Hydrolase</keyword>
<dbReference type="AlphaFoldDB" id="A0A7W7Y4V3"/>
<reference evidence="7 8" key="1">
    <citation type="submission" date="2020-08" db="EMBL/GenBank/DDBJ databases">
        <title>Genomic Encyclopedia of Type Strains, Phase IV (KMG-IV): sequencing the most valuable type-strain genomes for metagenomic binning, comparative biology and taxonomic classification.</title>
        <authorList>
            <person name="Goeker M."/>
        </authorList>
    </citation>
    <scope>NUCLEOTIDE SEQUENCE [LARGE SCALE GENOMIC DNA]</scope>
    <source>
        <strain evidence="7 8">DSM 22071</strain>
    </source>
</reference>
<dbReference type="RefSeq" id="WP_183731623.1">
    <property type="nucleotide sequence ID" value="NZ_JACHID010000007.1"/>
</dbReference>
<feature type="domain" description="Penicillin-binding protein dimerisation" evidence="6">
    <location>
        <begin position="56"/>
        <end position="194"/>
    </location>
</feature>
<dbReference type="GO" id="GO:0051301">
    <property type="term" value="P:cell division"/>
    <property type="evidence" value="ECO:0007669"/>
    <property type="project" value="UniProtKB-KW"/>
</dbReference>
<dbReference type="GO" id="GO:0004180">
    <property type="term" value="F:carboxypeptidase activity"/>
    <property type="evidence" value="ECO:0007669"/>
    <property type="project" value="UniProtKB-KW"/>
</dbReference>
<dbReference type="SUPFAM" id="SSF56601">
    <property type="entry name" value="beta-lactamase/transpeptidase-like"/>
    <property type="match status" value="1"/>
</dbReference>
<dbReference type="Gene3D" id="3.30.450.330">
    <property type="match status" value="1"/>
</dbReference>
<name>A0A7W7Y4V3_9BACT</name>
<feature type="transmembrane region" description="Helical" evidence="4">
    <location>
        <begin position="12"/>
        <end position="29"/>
    </location>
</feature>
<dbReference type="Pfam" id="PF03717">
    <property type="entry name" value="PBP_dimer"/>
    <property type="match status" value="1"/>
</dbReference>
<gene>
    <name evidence="7" type="ORF">HNR37_001286</name>
</gene>
<protein>
    <submittedName>
        <fullName evidence="7">Cell division protein FtsI (Penicillin-binding protein 3)</fullName>
    </submittedName>
</protein>
<evidence type="ECO:0000259" key="5">
    <source>
        <dbReference type="Pfam" id="PF00905"/>
    </source>
</evidence>
<dbReference type="PANTHER" id="PTHR30627:SF1">
    <property type="entry name" value="PEPTIDOGLYCAN D,D-TRANSPEPTIDASE FTSI"/>
    <property type="match status" value="1"/>
</dbReference>
<keyword evidence="7" id="KW-0131">Cell cycle</keyword>
<comment type="caution">
    <text evidence="7">The sequence shown here is derived from an EMBL/GenBank/DDBJ whole genome shotgun (WGS) entry which is preliminary data.</text>
</comment>
<dbReference type="SUPFAM" id="SSF56519">
    <property type="entry name" value="Penicillin binding protein dimerisation domain"/>
    <property type="match status" value="1"/>
</dbReference>
<keyword evidence="2" id="KW-0121">Carboxypeptidase</keyword>
<dbReference type="InterPro" id="IPR005311">
    <property type="entry name" value="PBP_dimer"/>
</dbReference>
<evidence type="ECO:0000259" key="6">
    <source>
        <dbReference type="Pfam" id="PF03717"/>
    </source>
</evidence>
<dbReference type="Gene3D" id="3.40.710.10">
    <property type="entry name" value="DD-peptidase/beta-lactamase superfamily"/>
    <property type="match status" value="1"/>
</dbReference>
<dbReference type="GO" id="GO:0005886">
    <property type="term" value="C:plasma membrane"/>
    <property type="evidence" value="ECO:0007669"/>
    <property type="project" value="TreeGrafter"/>
</dbReference>
<dbReference type="Proteomes" id="UP000528322">
    <property type="component" value="Unassembled WGS sequence"/>
</dbReference>